<keyword evidence="3" id="KW-0808">Transferase</keyword>
<dbReference type="EMBL" id="JBAMIC010000011">
    <property type="protein sequence ID" value="KAK7100882.1"/>
    <property type="molecule type" value="Genomic_DNA"/>
</dbReference>
<proteinExistence type="inferred from homology"/>
<keyword evidence="6 8" id="KW-1133">Transmembrane helix</keyword>
<feature type="transmembrane region" description="Helical" evidence="8">
    <location>
        <begin position="370"/>
        <end position="389"/>
    </location>
</feature>
<evidence type="ECO:0000256" key="7">
    <source>
        <dbReference type="ARBA" id="ARBA00023136"/>
    </source>
</evidence>
<evidence type="ECO:0000256" key="4">
    <source>
        <dbReference type="ARBA" id="ARBA00022692"/>
    </source>
</evidence>
<comment type="similarity">
    <text evidence="8">Belongs to the glycosyltransferase 22 family.</text>
</comment>
<feature type="region of interest" description="Disordered" evidence="9">
    <location>
        <begin position="392"/>
        <end position="515"/>
    </location>
</feature>
<feature type="compositionally biased region" description="Basic and acidic residues" evidence="9">
    <location>
        <begin position="501"/>
        <end position="515"/>
    </location>
</feature>
<dbReference type="PANTHER" id="PTHR22760">
    <property type="entry name" value="GLYCOSYLTRANSFERASE"/>
    <property type="match status" value="1"/>
</dbReference>
<evidence type="ECO:0000256" key="1">
    <source>
        <dbReference type="ARBA" id="ARBA00004477"/>
    </source>
</evidence>
<keyword evidence="5 8" id="KW-0256">Endoplasmic reticulum</keyword>
<organism evidence="10 11">
    <name type="scientific">Littorina saxatilis</name>
    <dbReference type="NCBI Taxonomy" id="31220"/>
    <lineage>
        <taxon>Eukaryota</taxon>
        <taxon>Metazoa</taxon>
        <taxon>Spiralia</taxon>
        <taxon>Lophotrochozoa</taxon>
        <taxon>Mollusca</taxon>
        <taxon>Gastropoda</taxon>
        <taxon>Caenogastropoda</taxon>
        <taxon>Littorinimorpha</taxon>
        <taxon>Littorinoidea</taxon>
        <taxon>Littorinidae</taxon>
        <taxon>Littorina</taxon>
    </lineage>
</organism>
<feature type="transmembrane region" description="Helical" evidence="8">
    <location>
        <begin position="348"/>
        <end position="364"/>
    </location>
</feature>
<keyword evidence="11" id="KW-1185">Reference proteome</keyword>
<feature type="compositionally biased region" description="Polar residues" evidence="9">
    <location>
        <begin position="415"/>
        <end position="424"/>
    </location>
</feature>
<name>A0AAN9B8J3_9CAEN</name>
<dbReference type="AlphaFoldDB" id="A0AAN9B8J3"/>
<protein>
    <recommendedName>
        <fullName evidence="8">Mannosyltransferase</fullName>
        <ecNumber evidence="8">2.4.1.-</ecNumber>
    </recommendedName>
</protein>
<dbReference type="GO" id="GO:0000026">
    <property type="term" value="F:alpha-1,2-mannosyltransferase activity"/>
    <property type="evidence" value="ECO:0007669"/>
    <property type="project" value="TreeGrafter"/>
</dbReference>
<comment type="caution">
    <text evidence="10">The sequence shown here is derived from an EMBL/GenBank/DDBJ whole genome shotgun (WGS) entry which is preliminary data.</text>
</comment>
<keyword evidence="2 8" id="KW-0328">Glycosyltransferase</keyword>
<evidence type="ECO:0000256" key="9">
    <source>
        <dbReference type="SAM" id="MobiDB-lite"/>
    </source>
</evidence>
<evidence type="ECO:0000313" key="10">
    <source>
        <dbReference type="EMBL" id="KAK7100882.1"/>
    </source>
</evidence>
<feature type="transmembrane region" description="Helical" evidence="8">
    <location>
        <begin position="70"/>
        <end position="89"/>
    </location>
</feature>
<feature type="compositionally biased region" description="Polar residues" evidence="9">
    <location>
        <begin position="1"/>
        <end position="10"/>
    </location>
</feature>
<evidence type="ECO:0000256" key="5">
    <source>
        <dbReference type="ARBA" id="ARBA00022824"/>
    </source>
</evidence>
<feature type="transmembrane region" description="Helical" evidence="8">
    <location>
        <begin position="526"/>
        <end position="544"/>
    </location>
</feature>
<feature type="compositionally biased region" description="Basic and acidic residues" evidence="9">
    <location>
        <begin position="447"/>
        <end position="494"/>
    </location>
</feature>
<dbReference type="Proteomes" id="UP001374579">
    <property type="component" value="Unassembled WGS sequence"/>
</dbReference>
<dbReference type="PANTHER" id="PTHR22760:SF4">
    <property type="entry name" value="GPI MANNOSYLTRANSFERASE 3"/>
    <property type="match status" value="1"/>
</dbReference>
<keyword evidence="7 8" id="KW-0472">Membrane</keyword>
<feature type="transmembrane region" description="Helical" evidence="8">
    <location>
        <begin position="318"/>
        <end position="341"/>
    </location>
</feature>
<comment type="subcellular location">
    <subcellularLocation>
        <location evidence="1 8">Endoplasmic reticulum membrane</location>
        <topology evidence="1 8">Multi-pass membrane protein</topology>
    </subcellularLocation>
</comment>
<evidence type="ECO:0000256" key="2">
    <source>
        <dbReference type="ARBA" id="ARBA00022676"/>
    </source>
</evidence>
<keyword evidence="4 8" id="KW-0812">Transmembrane</keyword>
<dbReference type="InterPro" id="IPR005599">
    <property type="entry name" value="GPI_mannosylTrfase"/>
</dbReference>
<dbReference type="Pfam" id="PF03901">
    <property type="entry name" value="Glyco_transf_22"/>
    <property type="match status" value="2"/>
</dbReference>
<feature type="transmembrane region" description="Helical" evidence="8">
    <location>
        <begin position="263"/>
        <end position="285"/>
    </location>
</feature>
<evidence type="ECO:0000256" key="8">
    <source>
        <dbReference type="RuleBase" id="RU363075"/>
    </source>
</evidence>
<evidence type="ECO:0000256" key="6">
    <source>
        <dbReference type="ARBA" id="ARBA00022989"/>
    </source>
</evidence>
<dbReference type="GO" id="GO:0006506">
    <property type="term" value="P:GPI anchor biosynthetic process"/>
    <property type="evidence" value="ECO:0007669"/>
    <property type="project" value="TreeGrafter"/>
</dbReference>
<evidence type="ECO:0000256" key="3">
    <source>
        <dbReference type="ARBA" id="ARBA00022679"/>
    </source>
</evidence>
<dbReference type="GO" id="GO:0005789">
    <property type="term" value="C:endoplasmic reticulum membrane"/>
    <property type="evidence" value="ECO:0007669"/>
    <property type="project" value="UniProtKB-SubCell"/>
</dbReference>
<feature type="region of interest" description="Disordered" evidence="9">
    <location>
        <begin position="1"/>
        <end position="38"/>
    </location>
</feature>
<accession>A0AAN9B8J3</accession>
<dbReference type="EC" id="2.4.1.-" evidence="8"/>
<feature type="transmembrane region" description="Helical" evidence="8">
    <location>
        <begin position="122"/>
        <end position="140"/>
    </location>
</feature>
<reference evidence="10 11" key="1">
    <citation type="submission" date="2024-02" db="EMBL/GenBank/DDBJ databases">
        <title>Chromosome-scale genome assembly of the rough periwinkle Littorina saxatilis.</title>
        <authorList>
            <person name="De Jode A."/>
            <person name="Faria R."/>
            <person name="Formenti G."/>
            <person name="Sims Y."/>
            <person name="Smith T.P."/>
            <person name="Tracey A."/>
            <person name="Wood J.M.D."/>
            <person name="Zagrodzka Z.B."/>
            <person name="Johannesson K."/>
            <person name="Butlin R.K."/>
            <person name="Leder E.H."/>
        </authorList>
    </citation>
    <scope>NUCLEOTIDE SEQUENCE [LARGE SCALE GENOMIC DNA]</scope>
    <source>
        <strain evidence="10">Snail1</strain>
        <tissue evidence="10">Muscle</tissue>
    </source>
</reference>
<gene>
    <name evidence="10" type="ORF">V1264_023749</name>
</gene>
<evidence type="ECO:0000313" key="11">
    <source>
        <dbReference type="Proteomes" id="UP001374579"/>
    </source>
</evidence>
<feature type="transmembrane region" description="Helical" evidence="8">
    <location>
        <begin position="230"/>
        <end position="251"/>
    </location>
</feature>
<sequence>MTKSSKSNATIRRRKNKPTADFLSKLRKSHPNKPDLASATQEENEEEMFFYKEVLQSSVIEKIMSSDKTIFLGLLVIRLVNAMLIQTWFVPDEFWQSVEVAHKMIFDYGYLTWEWKVGIRSYAYPLLFATLYKLLEVVGLDNRLLMIRGPRLLQGVFASTGDLYLFFLSRRLAGRDVAKWTLLCQLLSWFTGYCCTRTLSNSMETVLVTAALYYFPWPGHVQPKGYARRFVLLAASSVVVRPTAAVMWVLLCSWHLQQSKGEALWSVLRTYITTGLTVLGISTVIDHVWYGEWILVHLKFLQFNVLSGGSAFYGRHPWHWYLTQGLPVVLGAHVLPFVVGAWRSKNKVLLMLLVWKVFVLSFLAHKEFRFLLPVLPLAMHYCGVYFHSITKPPPPQKKNSSQDKSGKTLGKGDSGNETTSTNKAVTEEPTAEMEKSSATVECNGMEKMVEKREGKENTWSKEKGDATDLTDKEEVGKEEKLGDAIQKGEGDVPESKTSAETAKETLKSSEKEEDVAHRRRARKVRFLVLLLATFNILPLLYFSLIHQRGTIDVMNYLHEAITKSSRSLQHAANSTDILYLTPCHSTPYYSSLHSNVSLRFLTCEPNLNHTANYTDEADVFYQAPGKWLKEQYQNSERQLPTHVVYFNVLLGRIAEFLRLGGYTQCAKFFHTHVPEGRVGSHVLVSCR</sequence>